<name>A0A2G6KJR4_9BACT</name>
<dbReference type="InterPro" id="IPR000515">
    <property type="entry name" value="MetI-like"/>
</dbReference>
<evidence type="ECO:0000256" key="2">
    <source>
        <dbReference type="ARBA" id="ARBA00022448"/>
    </source>
</evidence>
<reference evidence="13 14" key="1">
    <citation type="submission" date="2017-10" db="EMBL/GenBank/DDBJ databases">
        <title>Novel microbial diversity and functional potential in the marine mammal oral microbiome.</title>
        <authorList>
            <person name="Dudek N.K."/>
            <person name="Sun C.L."/>
            <person name="Burstein D."/>
            <person name="Kantor R.S."/>
            <person name="Aliaga Goltsman D.S."/>
            <person name="Bik E.M."/>
            <person name="Thomas B.C."/>
            <person name="Banfield J.F."/>
            <person name="Relman D.A."/>
        </authorList>
    </citation>
    <scope>NUCLEOTIDE SEQUENCE [LARGE SCALE GENOMIC DNA]</scope>
    <source>
        <strain evidence="13">DOLJORAL78_47_16</strain>
    </source>
</reference>
<dbReference type="NCBIfam" id="NF045470">
    <property type="entry name" value="Opp2B"/>
    <property type="match status" value="1"/>
</dbReference>
<dbReference type="Gene3D" id="1.10.3720.10">
    <property type="entry name" value="MetI-like"/>
    <property type="match status" value="1"/>
</dbReference>
<gene>
    <name evidence="13" type="ORF">CSA56_02240</name>
</gene>
<dbReference type="PANTHER" id="PTHR43163:SF6">
    <property type="entry name" value="DIPEPTIDE TRANSPORT SYSTEM PERMEASE PROTEIN DPPB-RELATED"/>
    <property type="match status" value="1"/>
</dbReference>
<evidence type="ECO:0000313" key="14">
    <source>
        <dbReference type="Proteomes" id="UP000230821"/>
    </source>
</evidence>
<evidence type="ECO:0000256" key="8">
    <source>
        <dbReference type="ARBA" id="ARBA00023112"/>
    </source>
</evidence>
<dbReference type="PANTHER" id="PTHR43163">
    <property type="entry name" value="DIPEPTIDE TRANSPORT SYSTEM PERMEASE PROTEIN DPPB-RELATED"/>
    <property type="match status" value="1"/>
</dbReference>
<feature type="transmembrane region" description="Helical" evidence="11">
    <location>
        <begin position="228"/>
        <end position="253"/>
    </location>
</feature>
<feature type="domain" description="ABC transmembrane type-1" evidence="12">
    <location>
        <begin position="95"/>
        <end position="292"/>
    </location>
</feature>
<evidence type="ECO:0000256" key="1">
    <source>
        <dbReference type="ARBA" id="ARBA00004651"/>
    </source>
</evidence>
<keyword evidence="7" id="KW-0406">Ion transport</keyword>
<dbReference type="CDD" id="cd06261">
    <property type="entry name" value="TM_PBP2"/>
    <property type="match status" value="1"/>
</dbReference>
<keyword evidence="3" id="KW-1003">Cell membrane</keyword>
<dbReference type="InterPro" id="IPR045621">
    <property type="entry name" value="BPD_transp_1_N"/>
</dbReference>
<dbReference type="GO" id="GO:0005886">
    <property type="term" value="C:plasma membrane"/>
    <property type="evidence" value="ECO:0007669"/>
    <property type="project" value="UniProtKB-SubCell"/>
</dbReference>
<evidence type="ECO:0000256" key="10">
    <source>
        <dbReference type="ARBA" id="ARBA00024202"/>
    </source>
</evidence>
<keyword evidence="5 11" id="KW-0812">Transmembrane</keyword>
<feature type="transmembrane region" description="Helical" evidence="11">
    <location>
        <begin position="9"/>
        <end position="30"/>
    </location>
</feature>
<dbReference type="PROSITE" id="PS50928">
    <property type="entry name" value="ABC_TM1"/>
    <property type="match status" value="1"/>
</dbReference>
<comment type="caution">
    <text evidence="13">The sequence shown here is derived from an EMBL/GenBank/DDBJ whole genome shotgun (WGS) entry which is preliminary data.</text>
</comment>
<organism evidence="13 14">
    <name type="scientific">candidate division KSB3 bacterium</name>
    <dbReference type="NCBI Taxonomy" id="2044937"/>
    <lineage>
        <taxon>Bacteria</taxon>
        <taxon>candidate division KSB3</taxon>
    </lineage>
</organism>
<evidence type="ECO:0000259" key="12">
    <source>
        <dbReference type="PROSITE" id="PS50928"/>
    </source>
</evidence>
<proteinExistence type="inferred from homology"/>
<accession>A0A2G6KJR4</accession>
<evidence type="ECO:0000256" key="3">
    <source>
        <dbReference type="ARBA" id="ARBA00022475"/>
    </source>
</evidence>
<comment type="subcellular location">
    <subcellularLocation>
        <location evidence="1 11">Cell membrane</location>
        <topology evidence="1 11">Multi-pass membrane protein</topology>
    </subcellularLocation>
</comment>
<evidence type="ECO:0000256" key="6">
    <source>
        <dbReference type="ARBA" id="ARBA00022989"/>
    </source>
</evidence>
<dbReference type="GO" id="GO:0015099">
    <property type="term" value="F:nickel cation transmembrane transporter activity"/>
    <property type="evidence" value="ECO:0007669"/>
    <property type="project" value="InterPro"/>
</dbReference>
<keyword evidence="8" id="KW-0921">Nickel transport</keyword>
<evidence type="ECO:0000256" key="9">
    <source>
        <dbReference type="ARBA" id="ARBA00023136"/>
    </source>
</evidence>
<feature type="transmembrane region" description="Helical" evidence="11">
    <location>
        <begin position="169"/>
        <end position="186"/>
    </location>
</feature>
<dbReference type="InterPro" id="IPR050045">
    <property type="entry name" value="Opp2B"/>
</dbReference>
<evidence type="ECO:0000256" key="4">
    <source>
        <dbReference type="ARBA" id="ARBA00022596"/>
    </source>
</evidence>
<dbReference type="Pfam" id="PF19300">
    <property type="entry name" value="BPD_transp_1_N"/>
    <property type="match status" value="1"/>
</dbReference>
<dbReference type="AlphaFoldDB" id="A0A2G6KJR4"/>
<feature type="transmembrane region" description="Helical" evidence="11">
    <location>
        <begin position="273"/>
        <end position="299"/>
    </location>
</feature>
<evidence type="ECO:0000256" key="7">
    <source>
        <dbReference type="ARBA" id="ARBA00023065"/>
    </source>
</evidence>
<feature type="transmembrane region" description="Helical" evidence="11">
    <location>
        <begin position="101"/>
        <end position="121"/>
    </location>
</feature>
<evidence type="ECO:0000313" key="13">
    <source>
        <dbReference type="EMBL" id="PIE35887.1"/>
    </source>
</evidence>
<dbReference type="SUPFAM" id="SSF161098">
    <property type="entry name" value="MetI-like"/>
    <property type="match status" value="1"/>
</dbReference>
<keyword evidence="6 11" id="KW-1133">Transmembrane helix</keyword>
<sequence length="308" mass="33755">MRNYVLRRILLTIPVIFGVSTLVFLFIHFIPGDPVQVMLGENAQQADVEKLRHGLGLDKPLTEQYLLFIKGLFTGNLGTSIHTGQPIVASIVKRLPATLELTLASMLVALLLSIPLGVISASKQYSLLDNGSMFFALLGISMPNFWLGPLLILLFAVKLGWLPVSGRGGLDHLILPAITLGTALAAKLTRMTRSSVLEILHEDYITTSRAKGLRELCVIFKHALRNALIPVITVIGIQFGALLSGALITETIFAWPGIGRLTIKAIQTRDYPLVQGCVLVIAFGYIFANLLTDLSYAWADPRIRFDKK</sequence>
<dbReference type="EMBL" id="PDSK01000030">
    <property type="protein sequence ID" value="PIE35887.1"/>
    <property type="molecule type" value="Genomic_DNA"/>
</dbReference>
<evidence type="ECO:0000256" key="5">
    <source>
        <dbReference type="ARBA" id="ARBA00022692"/>
    </source>
</evidence>
<keyword evidence="4" id="KW-0533">Nickel</keyword>
<feature type="transmembrane region" description="Helical" evidence="11">
    <location>
        <begin position="133"/>
        <end position="157"/>
    </location>
</feature>
<comment type="similarity">
    <text evidence="10">Belongs to the binding-protein-dependent transport system permease family. OppBC subfamily.</text>
</comment>
<protein>
    <submittedName>
        <fullName evidence="13">Glutathione ABC transporter permease GsiC</fullName>
    </submittedName>
</protein>
<dbReference type="InterPro" id="IPR035906">
    <property type="entry name" value="MetI-like_sf"/>
</dbReference>
<dbReference type="Proteomes" id="UP000230821">
    <property type="component" value="Unassembled WGS sequence"/>
</dbReference>
<keyword evidence="9 11" id="KW-0472">Membrane</keyword>
<dbReference type="Pfam" id="PF00528">
    <property type="entry name" value="BPD_transp_1"/>
    <property type="match status" value="1"/>
</dbReference>
<keyword evidence="2 11" id="KW-0813">Transport</keyword>
<evidence type="ECO:0000256" key="11">
    <source>
        <dbReference type="RuleBase" id="RU363032"/>
    </source>
</evidence>